<evidence type="ECO:0000256" key="5">
    <source>
        <dbReference type="ARBA" id="ARBA00039666"/>
    </source>
</evidence>
<dbReference type="InterPro" id="IPR006355">
    <property type="entry name" value="LHPP/HDHD2"/>
</dbReference>
<organism evidence="6 7">
    <name type="scientific">Streptomyces cellostaticus</name>
    <dbReference type="NCBI Taxonomy" id="67285"/>
    <lineage>
        <taxon>Bacteria</taxon>
        <taxon>Bacillati</taxon>
        <taxon>Actinomycetota</taxon>
        <taxon>Actinomycetes</taxon>
        <taxon>Kitasatosporales</taxon>
        <taxon>Streptomycetaceae</taxon>
        <taxon>Streptomyces</taxon>
    </lineage>
</organism>
<dbReference type="EMBL" id="LMWL01000002">
    <property type="protein sequence ID" value="KUM98990.1"/>
    <property type="molecule type" value="Genomic_DNA"/>
</dbReference>
<evidence type="ECO:0000313" key="6">
    <source>
        <dbReference type="EMBL" id="KUM98990.1"/>
    </source>
</evidence>
<proteinExistence type="inferred from homology"/>
<dbReference type="NCBIfam" id="TIGR01458">
    <property type="entry name" value="HAD-SF-IIA-hyp3"/>
    <property type="match status" value="1"/>
</dbReference>
<dbReference type="GO" id="GO:0005737">
    <property type="term" value="C:cytoplasm"/>
    <property type="evidence" value="ECO:0007669"/>
    <property type="project" value="TreeGrafter"/>
</dbReference>
<dbReference type="Pfam" id="PF13242">
    <property type="entry name" value="Hydrolase_like"/>
    <property type="match status" value="1"/>
</dbReference>
<sequence>MRAVLIDIDGVLTVSWRPLPGAVEALRAIRAAGLGIALVTNTTSRTRASIARTLADAGFAVRAEDILTAPAATAAHLAGARCALLNSGDVRVDLEGITLVDEEADGAVPDVVLVGGAGPEFGYAALNRAFGQLQRGARLVAMHRNLYWRTDAGLQLDAGAFVAGLEAAAGTEAEVTGKPSRAFFEAALGRLGAGPDEALMIGDDIESDVLAAQRLGITGVLVRTGKFLPEAVERADGSPDHVLDSFADLPGLLGLAQ</sequence>
<evidence type="ECO:0000256" key="3">
    <source>
        <dbReference type="ARBA" id="ARBA00022723"/>
    </source>
</evidence>
<comment type="caution">
    <text evidence="6">The sequence shown here is derived from an EMBL/GenBank/DDBJ whole genome shotgun (WGS) entry which is preliminary data.</text>
</comment>
<evidence type="ECO:0000256" key="2">
    <source>
        <dbReference type="ARBA" id="ARBA00007958"/>
    </source>
</evidence>
<dbReference type="OrthoDB" id="148966at2"/>
<evidence type="ECO:0000256" key="1">
    <source>
        <dbReference type="ARBA" id="ARBA00001946"/>
    </source>
</evidence>
<protein>
    <recommendedName>
        <fullName evidence="5">Haloacid dehalogenase-like hydrolase domain-containing protein 2</fullName>
    </recommendedName>
</protein>
<comment type="cofactor">
    <cofactor evidence="1">
        <name>Mg(2+)</name>
        <dbReference type="ChEBI" id="CHEBI:18420"/>
    </cofactor>
</comment>
<dbReference type="Proteomes" id="UP000054241">
    <property type="component" value="Unassembled WGS sequence"/>
</dbReference>
<dbReference type="Gene3D" id="3.40.50.1000">
    <property type="entry name" value="HAD superfamily/HAD-like"/>
    <property type="match status" value="2"/>
</dbReference>
<keyword evidence="4" id="KW-0460">Magnesium</keyword>
<dbReference type="NCBIfam" id="TIGR01460">
    <property type="entry name" value="HAD-SF-IIA"/>
    <property type="match status" value="1"/>
</dbReference>
<dbReference type="SUPFAM" id="SSF56784">
    <property type="entry name" value="HAD-like"/>
    <property type="match status" value="1"/>
</dbReference>
<keyword evidence="3" id="KW-0479">Metal-binding</keyword>
<dbReference type="PANTHER" id="PTHR19288">
    <property type="entry name" value="4-NITROPHENYLPHOSPHATASE-RELATED"/>
    <property type="match status" value="1"/>
</dbReference>
<dbReference type="GO" id="GO:0016791">
    <property type="term" value="F:phosphatase activity"/>
    <property type="evidence" value="ECO:0007669"/>
    <property type="project" value="InterPro"/>
</dbReference>
<evidence type="ECO:0000256" key="4">
    <source>
        <dbReference type="ARBA" id="ARBA00022842"/>
    </source>
</evidence>
<comment type="similarity">
    <text evidence="2">Belongs to the HAD-like hydrolase superfamily.</text>
</comment>
<reference evidence="6 7" key="1">
    <citation type="submission" date="2015-10" db="EMBL/GenBank/DDBJ databases">
        <title>Draft genome sequence of Streptomyces cellostaticus DSM 40189, type strain for the species Streptomyces cellostaticus.</title>
        <authorList>
            <person name="Ruckert C."/>
            <person name="Winkler A."/>
            <person name="Kalinowski J."/>
            <person name="Kampfer P."/>
            <person name="Glaeser S."/>
        </authorList>
    </citation>
    <scope>NUCLEOTIDE SEQUENCE [LARGE SCALE GENOMIC DNA]</scope>
    <source>
        <strain evidence="6 7">DSM 40189</strain>
    </source>
</reference>
<dbReference type="InterPro" id="IPR023214">
    <property type="entry name" value="HAD_sf"/>
</dbReference>
<evidence type="ECO:0000313" key="7">
    <source>
        <dbReference type="Proteomes" id="UP000054241"/>
    </source>
</evidence>
<keyword evidence="7" id="KW-1185">Reference proteome</keyword>
<name>A0A117PYZ0_9ACTN</name>
<dbReference type="GO" id="GO:0046872">
    <property type="term" value="F:metal ion binding"/>
    <property type="evidence" value="ECO:0007669"/>
    <property type="project" value="UniProtKB-KW"/>
</dbReference>
<dbReference type="PANTHER" id="PTHR19288:SF46">
    <property type="entry name" value="HALOACID DEHALOGENASE-LIKE HYDROLASE DOMAIN-CONTAINING PROTEIN 2"/>
    <property type="match status" value="1"/>
</dbReference>
<dbReference type="InterPro" id="IPR036412">
    <property type="entry name" value="HAD-like_sf"/>
</dbReference>
<dbReference type="InterPro" id="IPR006357">
    <property type="entry name" value="HAD-SF_hydro_IIA"/>
</dbReference>
<dbReference type="AlphaFoldDB" id="A0A117PYZ0"/>
<keyword evidence="6" id="KW-0378">Hydrolase</keyword>
<gene>
    <name evidence="6" type="ORF">AQI88_01380</name>
</gene>
<accession>A0A117PYZ0</accession>
<dbReference type="Pfam" id="PF13344">
    <property type="entry name" value="Hydrolase_6"/>
    <property type="match status" value="1"/>
</dbReference>
<dbReference type="STRING" id="67285.AQI88_01380"/>